<dbReference type="AlphaFoldDB" id="A0AA97NQD9"/>
<protein>
    <submittedName>
        <fullName evidence="2">Uncharacterized protein</fullName>
    </submittedName>
</protein>
<feature type="region of interest" description="Disordered" evidence="1">
    <location>
        <begin position="1"/>
        <end position="28"/>
    </location>
</feature>
<proteinExistence type="predicted"/>
<evidence type="ECO:0000256" key="1">
    <source>
        <dbReference type="SAM" id="MobiDB-lite"/>
    </source>
</evidence>
<sequence length="42" mass="4519">MDSKSSRDRLSSSGRDNPVLSPNPFNGTSIAAYTLSRIAHLV</sequence>
<gene>
    <name evidence="2" type="ORF">OOU_Y34scaffold00768g6</name>
</gene>
<name>A0AA97NQD9_PYRO3</name>
<organism evidence="2">
    <name type="scientific">Pyricularia oryzae (strain Y34)</name>
    <name type="common">Rice blast fungus</name>
    <name type="synonym">Magnaporthe oryzae</name>
    <dbReference type="NCBI Taxonomy" id="1143189"/>
    <lineage>
        <taxon>Eukaryota</taxon>
        <taxon>Fungi</taxon>
        <taxon>Dikarya</taxon>
        <taxon>Ascomycota</taxon>
        <taxon>Pezizomycotina</taxon>
        <taxon>Sordariomycetes</taxon>
        <taxon>Sordariomycetidae</taxon>
        <taxon>Magnaporthales</taxon>
        <taxon>Pyriculariaceae</taxon>
        <taxon>Pyricularia</taxon>
    </lineage>
</organism>
<reference evidence="2" key="1">
    <citation type="journal article" date="2012" name="PLoS Genet.">
        <title>Comparative analysis of the genomes of two field isolates of the rice blast fungus Magnaporthe oryzae.</title>
        <authorList>
            <person name="Xue M."/>
            <person name="Yang J."/>
            <person name="Li Z."/>
            <person name="Hu S."/>
            <person name="Yao N."/>
            <person name="Dean R.A."/>
            <person name="Zhao W."/>
            <person name="Shen M."/>
            <person name="Zhang H."/>
            <person name="Li C."/>
            <person name="Liu L."/>
            <person name="Cao L."/>
            <person name="Xu X."/>
            <person name="Xing Y."/>
            <person name="Hsiang T."/>
            <person name="Zhang Z."/>
            <person name="Xu J.R."/>
            <person name="Peng Y.L."/>
        </authorList>
    </citation>
    <scope>NUCLEOTIDE SEQUENCE</scope>
    <source>
        <strain evidence="2">Y34</strain>
    </source>
</reference>
<feature type="compositionally biased region" description="Basic and acidic residues" evidence="1">
    <location>
        <begin position="1"/>
        <end position="10"/>
    </location>
</feature>
<dbReference type="Proteomes" id="UP000011086">
    <property type="component" value="Unassembled WGS sequence"/>
</dbReference>
<dbReference type="EMBL" id="JH793914">
    <property type="protein sequence ID" value="ELQ34362.1"/>
    <property type="molecule type" value="Genomic_DNA"/>
</dbReference>
<evidence type="ECO:0000313" key="2">
    <source>
        <dbReference type="EMBL" id="ELQ34362.1"/>
    </source>
</evidence>
<accession>A0AA97NQD9</accession>